<dbReference type="PROSITE" id="PS00662">
    <property type="entry name" value="T2SP_E"/>
    <property type="match status" value="1"/>
</dbReference>
<dbReference type="CDD" id="cd01131">
    <property type="entry name" value="PilT"/>
    <property type="match status" value="1"/>
</dbReference>
<comment type="similarity">
    <text evidence="1">Belongs to the GSP E family.</text>
</comment>
<dbReference type="Proteomes" id="UP000664857">
    <property type="component" value="Unassembled WGS sequence"/>
</dbReference>
<sequence length="396" mass="44364">MNDELASLLEELEKTTLEDYSVPSTSNEPVIKEDTPVQDEVRYVNLEQAILPQKGVDDILIRAIKKGASDVHFVVHKSPVYRIHGELIDDIELPVLTEDDCIRYSKELCNQEQWQTFESVGEIDLSYDIKNMSRFRVNVFRQRQGVSIAIRIIPQKIPELSSLNLPLVLEDIIDNHQGLILVTGPTGSGKSTTMASMLQHLCQHRKKHIITLEDPIEYVYETTGSVINQREIGHDTQNFQNAFRASLRQDPDIILVGELRDFETISIALTAAETGHLVLGTLHTSSAASSVERIIDVFPSIQQDQVRTQLAGALVGVISQRLLPKRGNQGRVAMTEILINDKSVANLIRTGKTHQIDNVLQTGRDKGMHSMEYSIQKALEKQLVDYSAAELLLKGD</sequence>
<organism evidence="3 4">
    <name type="scientific">Candidatus Vagococcus giribetii</name>
    <dbReference type="NCBI Taxonomy" id="2230876"/>
    <lineage>
        <taxon>Bacteria</taxon>
        <taxon>Bacillati</taxon>
        <taxon>Bacillota</taxon>
        <taxon>Bacilli</taxon>
        <taxon>Lactobacillales</taxon>
        <taxon>Enterococcaceae</taxon>
        <taxon>Vagococcus</taxon>
    </lineage>
</organism>
<dbReference type="NCBIfam" id="TIGR01420">
    <property type="entry name" value="pilT_fam"/>
    <property type="match status" value="1"/>
</dbReference>
<name>A0ABS3HQ78_9ENTE</name>
<dbReference type="EMBL" id="JAFLVX010000007">
    <property type="protein sequence ID" value="MBO0475885.1"/>
    <property type="molecule type" value="Genomic_DNA"/>
</dbReference>
<dbReference type="InterPro" id="IPR006321">
    <property type="entry name" value="PilT/PilU"/>
</dbReference>
<evidence type="ECO:0000313" key="4">
    <source>
        <dbReference type="Proteomes" id="UP000664857"/>
    </source>
</evidence>
<evidence type="ECO:0000256" key="1">
    <source>
        <dbReference type="ARBA" id="ARBA00006611"/>
    </source>
</evidence>
<comment type="caution">
    <text evidence="3">The sequence shown here is derived from an EMBL/GenBank/DDBJ whole genome shotgun (WGS) entry which is preliminary data.</text>
</comment>
<reference evidence="3 4" key="1">
    <citation type="submission" date="2021-03" db="EMBL/GenBank/DDBJ databases">
        <title>Enterococcal diversity collection.</title>
        <authorList>
            <person name="Gilmore M.S."/>
            <person name="Schwartzman J."/>
            <person name="Van Tyne D."/>
            <person name="Martin M."/>
            <person name="Earl A.M."/>
            <person name="Manson A.L."/>
            <person name="Straub T."/>
            <person name="Salamzade R."/>
            <person name="Saavedra J."/>
            <person name="Lebreton F."/>
            <person name="Prichula J."/>
            <person name="Schaufler K."/>
            <person name="Gaca A."/>
            <person name="Sgardioli B."/>
            <person name="Wagenaar J."/>
            <person name="Strong T."/>
        </authorList>
    </citation>
    <scope>NUCLEOTIDE SEQUENCE [LARGE SCALE GENOMIC DNA]</scope>
    <source>
        <strain evidence="3 4">DIV0080</strain>
    </source>
</reference>
<gene>
    <name evidence="3" type="ORF">DOK76_02305</name>
</gene>
<dbReference type="Gene3D" id="3.30.450.90">
    <property type="match status" value="1"/>
</dbReference>
<evidence type="ECO:0000259" key="2">
    <source>
        <dbReference type="PROSITE" id="PS00662"/>
    </source>
</evidence>
<dbReference type="RefSeq" id="WP_206964698.1">
    <property type="nucleotide sequence ID" value="NZ_JAFLVX010000007.1"/>
</dbReference>
<keyword evidence="4" id="KW-1185">Reference proteome</keyword>
<evidence type="ECO:0000313" key="3">
    <source>
        <dbReference type="EMBL" id="MBO0475885.1"/>
    </source>
</evidence>
<protein>
    <submittedName>
        <fullName evidence="3">Type IV pilus twitching motility protein PilT</fullName>
    </submittedName>
</protein>
<dbReference type="PANTHER" id="PTHR30486">
    <property type="entry name" value="TWITCHING MOTILITY PROTEIN PILT"/>
    <property type="match status" value="1"/>
</dbReference>
<dbReference type="InterPro" id="IPR001482">
    <property type="entry name" value="T2SS/T4SS_dom"/>
</dbReference>
<feature type="domain" description="Bacterial type II secretion system protein E" evidence="2">
    <location>
        <begin position="247"/>
        <end position="261"/>
    </location>
</feature>
<proteinExistence type="inferred from homology"/>
<dbReference type="Pfam" id="PF00437">
    <property type="entry name" value="T2SSE"/>
    <property type="match status" value="1"/>
</dbReference>
<accession>A0ABS3HQ78</accession>
<dbReference type="InterPro" id="IPR027417">
    <property type="entry name" value="P-loop_NTPase"/>
</dbReference>
<dbReference type="Gene3D" id="3.40.50.300">
    <property type="entry name" value="P-loop containing nucleotide triphosphate hydrolases"/>
    <property type="match status" value="1"/>
</dbReference>
<dbReference type="SUPFAM" id="SSF52540">
    <property type="entry name" value="P-loop containing nucleoside triphosphate hydrolases"/>
    <property type="match status" value="1"/>
</dbReference>
<dbReference type="InterPro" id="IPR050921">
    <property type="entry name" value="T4SS_GSP_E_ATPase"/>
</dbReference>